<protein>
    <recommendedName>
        <fullName evidence="2">Transglycosylase SLT domain-containing protein</fullName>
    </recommendedName>
</protein>
<dbReference type="InterPro" id="IPR023346">
    <property type="entry name" value="Lysozyme-like_dom_sf"/>
</dbReference>
<name>A0A1F6GMP3_9PROT</name>
<dbReference type="CDD" id="cd13401">
    <property type="entry name" value="Slt70-like"/>
    <property type="match status" value="1"/>
</dbReference>
<dbReference type="GO" id="GO:0016020">
    <property type="term" value="C:membrane"/>
    <property type="evidence" value="ECO:0007669"/>
    <property type="project" value="InterPro"/>
</dbReference>
<dbReference type="PANTHER" id="PTHR37423:SF2">
    <property type="entry name" value="MEMBRANE-BOUND LYTIC MUREIN TRANSGLYCOSYLASE C"/>
    <property type="match status" value="1"/>
</dbReference>
<comment type="caution">
    <text evidence="3">The sequence shown here is derived from an EMBL/GenBank/DDBJ whole genome shotgun (WGS) entry which is preliminary data.</text>
</comment>
<dbReference type="GO" id="GO:0008933">
    <property type="term" value="F:peptidoglycan lytic transglycosylase activity"/>
    <property type="evidence" value="ECO:0007669"/>
    <property type="project" value="InterPro"/>
</dbReference>
<organism evidence="3 4">
    <name type="scientific">Candidatus Lambdaproteobacteria bacterium RIFOXYD2_FULL_56_26</name>
    <dbReference type="NCBI Taxonomy" id="1817773"/>
    <lineage>
        <taxon>Bacteria</taxon>
        <taxon>Pseudomonadati</taxon>
        <taxon>Pseudomonadota</taxon>
        <taxon>Candidatus Lambdaproteobacteria</taxon>
    </lineage>
</organism>
<accession>A0A1F6GMP3</accession>
<sequence>MLNPLPSWGESASPPEALELYLNKDYKGAAKALDRSDLTTTELYLAYKTQQKLQDTPRAYERLKWMNNQFTGPLRQVVLAERMEYYDQNNLAEPLLSLAAAFPRDIRNSYLERRLGVLLEKNLKSFSDKEALRAQLEAVLDRFPNFKESQKLLQLYLSSLPPADPKRNWTILQLYQFGDYPSLASWLRQDSLFIRMEPIKYKEVIYNHFNTQFSRGNFTYLREGLIPALLVYRSVDRPMFLKLRGLYFRSFFHARQYGRALQELEDQRLAVTFDFFEQEKLMLKLRLFLLRGKVEEAKDLLGELQKKGFNKELNQAYFLIGEAYFADGAWVDAFESLRMVDAREFEKDELIRLQWKLFLVNHRIQHVVNLERIATWAQSFNFEDDESAARFCYWGYKLGLYQTGTYLSCYQKYPETFYGLKSKVVSQPYGVFSQTSAGREFQFRKRSLTAEETQYFEMVNLLYRINEDRLADALVLDVEEDLKDLTYFEALKDLLARNQRFYTQYLLVMRHKEKLVGDEYYGNHFLLPLRYPLAYGESVAKYAEEAKVEPALVFAVMREESRFRPYVKSPVGAVGLLQLMPKTAQYVGRQNKLHFRDSDLINPDLNLLLGTKYLNSLQKTFNGNLYYTLAAYNGGGSNVKKWKKNTTTEDMDYFVELITFKETKEYVKRVLKSYYLYQQIYGPL</sequence>
<dbReference type="Pfam" id="PF01464">
    <property type="entry name" value="SLT"/>
    <property type="match status" value="1"/>
</dbReference>
<dbReference type="PANTHER" id="PTHR37423">
    <property type="entry name" value="SOLUBLE LYTIC MUREIN TRANSGLYCOSYLASE-RELATED"/>
    <property type="match status" value="1"/>
</dbReference>
<dbReference type="EMBL" id="MFNF01000057">
    <property type="protein sequence ID" value="OGG99396.1"/>
    <property type="molecule type" value="Genomic_DNA"/>
</dbReference>
<evidence type="ECO:0000256" key="1">
    <source>
        <dbReference type="ARBA" id="ARBA00007734"/>
    </source>
</evidence>
<evidence type="ECO:0000313" key="3">
    <source>
        <dbReference type="EMBL" id="OGG99396.1"/>
    </source>
</evidence>
<dbReference type="Proteomes" id="UP000177583">
    <property type="component" value="Unassembled WGS sequence"/>
</dbReference>
<dbReference type="GO" id="GO:0000270">
    <property type="term" value="P:peptidoglycan metabolic process"/>
    <property type="evidence" value="ECO:0007669"/>
    <property type="project" value="InterPro"/>
</dbReference>
<reference evidence="3 4" key="1">
    <citation type="journal article" date="2016" name="Nat. Commun.">
        <title>Thousands of microbial genomes shed light on interconnected biogeochemical processes in an aquifer system.</title>
        <authorList>
            <person name="Anantharaman K."/>
            <person name="Brown C.T."/>
            <person name="Hug L.A."/>
            <person name="Sharon I."/>
            <person name="Castelle C.J."/>
            <person name="Probst A.J."/>
            <person name="Thomas B.C."/>
            <person name="Singh A."/>
            <person name="Wilkins M.J."/>
            <person name="Karaoz U."/>
            <person name="Brodie E.L."/>
            <person name="Williams K.H."/>
            <person name="Hubbard S.S."/>
            <person name="Banfield J.F."/>
        </authorList>
    </citation>
    <scope>NUCLEOTIDE SEQUENCE [LARGE SCALE GENOMIC DNA]</scope>
</reference>
<comment type="similarity">
    <text evidence="1">Belongs to the transglycosylase Slt family.</text>
</comment>
<feature type="domain" description="Transglycosylase SLT" evidence="2">
    <location>
        <begin position="539"/>
        <end position="651"/>
    </location>
</feature>
<dbReference type="AlphaFoldDB" id="A0A1F6GMP3"/>
<evidence type="ECO:0000259" key="2">
    <source>
        <dbReference type="Pfam" id="PF01464"/>
    </source>
</evidence>
<gene>
    <name evidence="3" type="ORF">A2557_12410</name>
</gene>
<dbReference type="InterPro" id="IPR008258">
    <property type="entry name" value="Transglycosylase_SLT_dom_1"/>
</dbReference>
<dbReference type="SUPFAM" id="SSF53955">
    <property type="entry name" value="Lysozyme-like"/>
    <property type="match status" value="1"/>
</dbReference>
<proteinExistence type="inferred from homology"/>
<dbReference type="InterPro" id="IPR000189">
    <property type="entry name" value="Transglyc_AS"/>
</dbReference>
<evidence type="ECO:0000313" key="4">
    <source>
        <dbReference type="Proteomes" id="UP000177583"/>
    </source>
</evidence>
<dbReference type="PROSITE" id="PS00922">
    <property type="entry name" value="TRANSGLYCOSYLASE"/>
    <property type="match status" value="1"/>
</dbReference>
<dbReference type="Gene3D" id="1.10.530.10">
    <property type="match status" value="1"/>
</dbReference>